<keyword evidence="6" id="KW-0479">Metal-binding</keyword>
<dbReference type="OrthoDB" id="2420894at2759"/>
<dbReference type="InterPro" id="IPR050364">
    <property type="entry name" value="Cytochrome_P450_fung"/>
</dbReference>
<keyword evidence="11" id="KW-0503">Monooxygenase</keyword>
<evidence type="ECO:0000256" key="13">
    <source>
        <dbReference type="SAM" id="Phobius"/>
    </source>
</evidence>
<accession>A0A916EB76</accession>
<feature type="transmembrane region" description="Helical" evidence="13">
    <location>
        <begin position="729"/>
        <end position="750"/>
    </location>
</feature>
<dbReference type="VEuPathDB" id="FungiDB:RhiirFUN_015622"/>
<keyword evidence="8" id="KW-0492">Microsome</keyword>
<dbReference type="FunFam" id="1.10.630.10:FF:000238">
    <property type="entry name" value="Cytochrome P450 2A6"/>
    <property type="match status" value="1"/>
</dbReference>
<feature type="transmembrane region" description="Helical" evidence="13">
    <location>
        <begin position="870"/>
        <end position="892"/>
    </location>
</feature>
<dbReference type="EMBL" id="CAGKOT010000033">
    <property type="protein sequence ID" value="CAB5374369.1"/>
    <property type="molecule type" value="Genomic_DNA"/>
</dbReference>
<evidence type="ECO:0000256" key="9">
    <source>
        <dbReference type="ARBA" id="ARBA00023002"/>
    </source>
</evidence>
<name>A0A916EB76_9GLOM</name>
<evidence type="ECO:0000256" key="1">
    <source>
        <dbReference type="ARBA" id="ARBA00001971"/>
    </source>
</evidence>
<dbReference type="GO" id="GO:0005506">
    <property type="term" value="F:iron ion binding"/>
    <property type="evidence" value="ECO:0007669"/>
    <property type="project" value="InterPro"/>
</dbReference>
<evidence type="ECO:0000256" key="4">
    <source>
        <dbReference type="ARBA" id="ARBA00010617"/>
    </source>
</evidence>
<dbReference type="InterPro" id="IPR001128">
    <property type="entry name" value="Cyt_P450"/>
</dbReference>
<keyword evidence="7" id="KW-0256">Endoplasmic reticulum</keyword>
<evidence type="ECO:0000256" key="6">
    <source>
        <dbReference type="ARBA" id="ARBA00022723"/>
    </source>
</evidence>
<keyword evidence="13" id="KW-1133">Transmembrane helix</keyword>
<protein>
    <recommendedName>
        <fullName evidence="16">Cytochrome P450</fullName>
    </recommendedName>
</protein>
<evidence type="ECO:0000256" key="11">
    <source>
        <dbReference type="ARBA" id="ARBA00023033"/>
    </source>
</evidence>
<dbReference type="GO" id="GO:0005789">
    <property type="term" value="C:endoplasmic reticulum membrane"/>
    <property type="evidence" value="ECO:0007669"/>
    <property type="project" value="UniProtKB-SubCell"/>
</dbReference>
<reference evidence="14" key="1">
    <citation type="submission" date="2020-05" db="EMBL/GenBank/DDBJ databases">
        <authorList>
            <person name="Rincon C."/>
            <person name="Sanders R I."/>
            <person name="Robbins C."/>
            <person name="Chaturvedi A."/>
        </authorList>
    </citation>
    <scope>NUCLEOTIDE SEQUENCE</scope>
    <source>
        <strain evidence="14">CHB12</strain>
    </source>
</reference>
<dbReference type="GO" id="GO:0004497">
    <property type="term" value="F:monooxygenase activity"/>
    <property type="evidence" value="ECO:0007669"/>
    <property type="project" value="UniProtKB-KW"/>
</dbReference>
<keyword evidence="5" id="KW-0349">Heme</keyword>
<evidence type="ECO:0000256" key="10">
    <source>
        <dbReference type="ARBA" id="ARBA00023004"/>
    </source>
</evidence>
<keyword evidence="9" id="KW-0560">Oxidoreductase</keyword>
<dbReference type="Pfam" id="PF00067">
    <property type="entry name" value="p450"/>
    <property type="match status" value="1"/>
</dbReference>
<evidence type="ECO:0008006" key="16">
    <source>
        <dbReference type="Google" id="ProtNLM"/>
    </source>
</evidence>
<dbReference type="GO" id="GO:0016705">
    <property type="term" value="F:oxidoreductase activity, acting on paired donors, with incorporation or reduction of molecular oxygen"/>
    <property type="evidence" value="ECO:0007669"/>
    <property type="project" value="InterPro"/>
</dbReference>
<organism evidence="14 15">
    <name type="scientific">Rhizophagus irregularis</name>
    <dbReference type="NCBI Taxonomy" id="588596"/>
    <lineage>
        <taxon>Eukaryota</taxon>
        <taxon>Fungi</taxon>
        <taxon>Fungi incertae sedis</taxon>
        <taxon>Mucoromycota</taxon>
        <taxon>Glomeromycotina</taxon>
        <taxon>Glomeromycetes</taxon>
        <taxon>Glomerales</taxon>
        <taxon>Glomeraceae</taxon>
        <taxon>Rhizophagus</taxon>
    </lineage>
</organism>
<evidence type="ECO:0000256" key="12">
    <source>
        <dbReference type="ARBA" id="ARBA00023136"/>
    </source>
</evidence>
<dbReference type="PANTHER" id="PTHR46300:SF6">
    <property type="entry name" value="CYTOCHROME P450 2C30"/>
    <property type="match status" value="1"/>
</dbReference>
<evidence type="ECO:0000256" key="2">
    <source>
        <dbReference type="ARBA" id="ARBA00004174"/>
    </source>
</evidence>
<keyword evidence="13" id="KW-0812">Transmembrane</keyword>
<sequence>MRILLGNFLLIFAIILCSYTLYTTADIRVLSHNEQIDYGQTLPRIWDSKSYDDGTMVVRIVRKNVTTSINNYLCFHEMLSLRIINTDGTVVEKDLKLDIQPLNYCAFQMVSGGIWLEYMKYVLIRKNQIFIAYYDATDINNPSTYVEWGMVIDYDGNVLSRTNIGLPFVNNTLQIIIPNDQFVLNINREKGFMRYGTGQNNNIEWQQFRVEPDGSITKLTFGELANEGEGIISAIAIRTVDEGYAIAFANTTTAFNATNPLLPQGQLFILPIAYGQNPGNPLLLYQTPVPNLVFVSLICDIAFSGVGQVCTLTALQSNPTGNLPPNTFYIKINFLSSGSVTSFRVINRILPVENVNVVWAVNSLAFGGYLLTNTVTAPTGPSMYGYLFDEDNTDPINWEFPEPQPIGIKGVYQILPNNTLLVSQVENSNSWQFQVIDLPKFDGNRDNGYFNLNVESTVPAIKTTINPNIQNITINFYDPVELSNGLLSIYQLIDNKPYLRQSISQSSCKLENGGKTVNANILGSTFSVSNGNYFIKMDNGFVVDKSYKEPLLGIRDNVWNFNIEPKKDPFAPSTTGLLRLSPEGTSYFDSLSQEQQTNFFNTLLNDLSNAVPVPRPRLTSNEKTQLDLTVNEKQYLISIGIKETNDENDLSVVTVVNNINTMVKNKAQTPIGSGMATRYLDQVYGFNPSPNLWEKYKYRLLGVFLIIGLLIVLFLFAQRRDSNGNNIAILQLGLIIFDLVLDVAFVSSNARDVPVLYIPSVVFVTLPIGLNTILAFYIITQENTRPKFFQWFTAHGKVASVFTVLAGADIEALNILHSNLAGFPFFRAPFSDEAKSKIFWGACINIFIEDVPQVIIQILYRKFTVSYDNIIPLLTLISSAVNLTINIIGRLYQATNRLRHSNGSQGSNDDDTDDFGGLVAASSDASSNKKDLERLEEGENVSREIGLDAVLNKSYNASNGNLGNDQNKNKVYIIFNQRKKSQFPNKCISLPGPKPLPIIGNLHQIKDVPMQNFIDRFSKEYGPIFKVHYGAETWIILNDYEIIRDLLVKRGAIYSSRPYNEAITGIYTSGGKSIGFSPYGKYWRAMRAVAHQALTQKVVDNNYRNIIQTEVKDLMIKFFNHSSKVFDPTDDMRSSLIDLLATISYGQKSEKLSQQIKQMFVGFAQVLNPGNSYFEMFPWIKYIPFIDKILYSYAYKAKYLLDDMSKQLLEDLRQRLKENDGEENSFAAHVLKNMNISTDIATKPYEDSLENDDDDSKKNFVFDEVDFMGLNNAFLVAGTGTTVAALRWIWALLVNHPEVQRKIQKELDECLQGNRFPTPEDDSNLPYLLATIKESFRFRPALNLLLKHSTTKDDIYRGYYIPEKSVIIASFKSAHTSEKLFERPNEFYPEHYLDENGKLKKYDELRDPWAFGRGRRMCVGLHLAERNLITTVGYVLTLFNIENDVDPITQKPIKLDLNYVENKFPKPYKLRFVPRPGVTIEKIMQMK</sequence>
<evidence type="ECO:0000313" key="15">
    <source>
        <dbReference type="Proteomes" id="UP000684084"/>
    </source>
</evidence>
<evidence type="ECO:0000256" key="5">
    <source>
        <dbReference type="ARBA" id="ARBA00022617"/>
    </source>
</evidence>
<comment type="similarity">
    <text evidence="4">Belongs to the cytochrome P450 family.</text>
</comment>
<evidence type="ECO:0000313" key="14">
    <source>
        <dbReference type="EMBL" id="CAB5374369.1"/>
    </source>
</evidence>
<feature type="transmembrane region" description="Helical" evidence="13">
    <location>
        <begin position="698"/>
        <end position="717"/>
    </location>
</feature>
<dbReference type="InterPro" id="IPR017972">
    <property type="entry name" value="Cyt_P450_CS"/>
</dbReference>
<evidence type="ECO:0000256" key="7">
    <source>
        <dbReference type="ARBA" id="ARBA00022824"/>
    </source>
</evidence>
<dbReference type="GO" id="GO:0020037">
    <property type="term" value="F:heme binding"/>
    <property type="evidence" value="ECO:0007669"/>
    <property type="project" value="InterPro"/>
</dbReference>
<feature type="transmembrane region" description="Helical" evidence="13">
    <location>
        <begin position="756"/>
        <end position="779"/>
    </location>
</feature>
<proteinExistence type="inferred from homology"/>
<evidence type="ECO:0000256" key="3">
    <source>
        <dbReference type="ARBA" id="ARBA00004406"/>
    </source>
</evidence>
<dbReference type="VEuPathDB" id="FungiDB:RhiirFUN_015621"/>
<dbReference type="Proteomes" id="UP000684084">
    <property type="component" value="Unassembled WGS sequence"/>
</dbReference>
<keyword evidence="12 13" id="KW-0472">Membrane</keyword>
<comment type="subcellular location">
    <subcellularLocation>
        <location evidence="3">Endoplasmic reticulum membrane</location>
        <topology evidence="3">Peripheral membrane protein</topology>
    </subcellularLocation>
    <subcellularLocation>
        <location evidence="2">Microsome membrane</location>
        <topology evidence="2">Peripheral membrane protein</topology>
    </subcellularLocation>
</comment>
<keyword evidence="10" id="KW-0408">Iron</keyword>
<gene>
    <name evidence="14" type="ORF">CHRIB12_LOCUS14367</name>
</gene>
<comment type="cofactor">
    <cofactor evidence="1">
        <name>heme</name>
        <dbReference type="ChEBI" id="CHEBI:30413"/>
    </cofactor>
</comment>
<dbReference type="PANTHER" id="PTHR46300">
    <property type="entry name" value="P450, PUTATIVE (EUROFUNG)-RELATED-RELATED"/>
    <property type="match status" value="1"/>
</dbReference>
<evidence type="ECO:0000256" key="8">
    <source>
        <dbReference type="ARBA" id="ARBA00022848"/>
    </source>
</evidence>
<comment type="caution">
    <text evidence="14">The sequence shown here is derived from an EMBL/GenBank/DDBJ whole genome shotgun (WGS) entry which is preliminary data.</text>
</comment>
<dbReference type="PROSITE" id="PS00086">
    <property type="entry name" value="CYTOCHROME_P450"/>
    <property type="match status" value="1"/>
</dbReference>